<organism evidence="1 2">
    <name type="scientific">Paracoccus versutus</name>
    <name type="common">Thiobacillus versutus</name>
    <dbReference type="NCBI Taxonomy" id="34007"/>
    <lineage>
        <taxon>Bacteria</taxon>
        <taxon>Pseudomonadati</taxon>
        <taxon>Pseudomonadota</taxon>
        <taxon>Alphaproteobacteria</taxon>
        <taxon>Rhodobacterales</taxon>
        <taxon>Paracoccaceae</taxon>
        <taxon>Paracoccus</taxon>
    </lineage>
</organism>
<dbReference type="AlphaFoldDB" id="A0AAQ0KK43"/>
<keyword evidence="1" id="KW-0472">Membrane</keyword>
<evidence type="ECO:0000313" key="1">
    <source>
        <dbReference type="EMBL" id="REG36586.1"/>
    </source>
</evidence>
<accession>A0AAQ0KK43</accession>
<dbReference type="RefSeq" id="WP_036755476.1">
    <property type="nucleotide sequence ID" value="NZ_CP035286.1"/>
</dbReference>
<proteinExistence type="predicted"/>
<keyword evidence="1" id="KW-0812">Transmembrane</keyword>
<keyword evidence="2" id="KW-1185">Reference proteome</keyword>
<comment type="caution">
    <text evidence="1">The sequence shown here is derived from an EMBL/GenBank/DDBJ whole genome shotgun (WGS) entry which is preliminary data.</text>
</comment>
<protein>
    <submittedName>
        <fullName evidence="1">Transmembrane sensor</fullName>
    </submittedName>
</protein>
<sequence length="71" mass="7533">MAKAEPLGSLVARIARWLPGRVIVADAALGRTRIRGLFDISDPERALDAAVRPTGGRLRRVSGLLAVISSV</sequence>
<evidence type="ECO:0000313" key="2">
    <source>
        <dbReference type="Proteomes" id="UP000256794"/>
    </source>
</evidence>
<dbReference type="EMBL" id="QUMX01000034">
    <property type="protein sequence ID" value="REG36586.1"/>
    <property type="molecule type" value="Genomic_DNA"/>
</dbReference>
<name>A0AAQ0KK43_PARVE</name>
<dbReference type="Proteomes" id="UP000256794">
    <property type="component" value="Unassembled WGS sequence"/>
</dbReference>
<reference evidence="1 2" key="1">
    <citation type="submission" date="2018-08" db="EMBL/GenBank/DDBJ databases">
        <title>Genomic Encyclopedia of Archaeal and Bacterial Type Strains, Phase II (KMG-II): from individual species to whole genera.</title>
        <authorList>
            <person name="Goeker M."/>
        </authorList>
    </citation>
    <scope>NUCLEOTIDE SEQUENCE [LARGE SCALE GENOMIC DNA]</scope>
    <source>
        <strain evidence="1 2">DSM 582</strain>
    </source>
</reference>
<gene>
    <name evidence="1" type="ORF">ATH84_103451</name>
</gene>